<keyword evidence="6 15" id="KW-0863">Zinc-finger</keyword>
<evidence type="ECO:0000256" key="9">
    <source>
        <dbReference type="ARBA" id="ARBA00023125"/>
    </source>
</evidence>
<comment type="function">
    <text evidence="15">Involved in base excision repair of DNA damaged by oxidation or by mutagenic agents. Acts as DNA glycosylase that recognizes and removes damaged bases. Has a preference for oxidized purines, such as 7,8-dihydro-8-oxoguanine (8-oxoG). Has AP (apurinic/apyrimidinic) lyase activity and introduces nicks in the DNA strand. Cleaves the DNA backbone by beta-delta elimination to generate a single-strand break at the site of the removed base with both 3'- and 5'-phosphates.</text>
</comment>
<organism evidence="18 19">
    <name type="scientific">Lactococcus allomyrinae</name>
    <dbReference type="NCBI Taxonomy" id="2419773"/>
    <lineage>
        <taxon>Bacteria</taxon>
        <taxon>Bacillati</taxon>
        <taxon>Bacillota</taxon>
        <taxon>Bacilli</taxon>
        <taxon>Lactobacillales</taxon>
        <taxon>Streptococcaceae</taxon>
        <taxon>Lactococcus</taxon>
    </lineage>
</organism>
<comment type="similarity">
    <text evidence="2 15">Belongs to the FPG family.</text>
</comment>
<dbReference type="RefSeq" id="WP_120773127.1">
    <property type="nucleotide sequence ID" value="NZ_CP032627.1"/>
</dbReference>
<evidence type="ECO:0000256" key="11">
    <source>
        <dbReference type="ARBA" id="ARBA00023239"/>
    </source>
</evidence>
<feature type="domain" description="Formamidopyrimidine-DNA glycosylase catalytic" evidence="17">
    <location>
        <begin position="2"/>
        <end position="113"/>
    </location>
</feature>
<dbReference type="NCBIfam" id="NF002211">
    <property type="entry name" value="PRK01103.1"/>
    <property type="match status" value="1"/>
</dbReference>
<dbReference type="InterPro" id="IPR020629">
    <property type="entry name" value="FPG_Glyclase"/>
</dbReference>
<dbReference type="PROSITE" id="PS51066">
    <property type="entry name" value="ZF_FPG_2"/>
    <property type="match status" value="1"/>
</dbReference>
<evidence type="ECO:0000256" key="4">
    <source>
        <dbReference type="ARBA" id="ARBA00022723"/>
    </source>
</evidence>
<keyword evidence="11 15" id="KW-0456">Lyase</keyword>
<keyword evidence="8 15" id="KW-0862">Zinc</keyword>
<dbReference type="EC" id="3.2.2.23" evidence="15"/>
<evidence type="ECO:0000313" key="18">
    <source>
        <dbReference type="EMBL" id="AYG01758.1"/>
    </source>
</evidence>
<keyword evidence="12 15" id="KW-0511">Multifunctional enzyme</keyword>
<dbReference type="SMART" id="SM00898">
    <property type="entry name" value="Fapy_DNA_glyco"/>
    <property type="match status" value="1"/>
</dbReference>
<evidence type="ECO:0000313" key="19">
    <source>
        <dbReference type="Proteomes" id="UP000269374"/>
    </source>
</evidence>
<dbReference type="NCBIfam" id="TIGR00577">
    <property type="entry name" value="fpg"/>
    <property type="match status" value="1"/>
</dbReference>
<dbReference type="GO" id="GO:0034039">
    <property type="term" value="F:8-oxo-7,8-dihydroguanine DNA N-glycosylase activity"/>
    <property type="evidence" value="ECO:0007669"/>
    <property type="project" value="TreeGrafter"/>
</dbReference>
<dbReference type="PANTHER" id="PTHR22993">
    <property type="entry name" value="FORMAMIDOPYRIMIDINE-DNA GLYCOSYLASE"/>
    <property type="match status" value="1"/>
</dbReference>
<dbReference type="KEGG" id="lact:D7I46_12255"/>
<evidence type="ECO:0000256" key="15">
    <source>
        <dbReference type="HAMAP-Rule" id="MF_00103"/>
    </source>
</evidence>
<dbReference type="FunFam" id="1.10.8.50:FF:000003">
    <property type="entry name" value="Formamidopyrimidine-DNA glycosylase"/>
    <property type="match status" value="1"/>
</dbReference>
<dbReference type="InterPro" id="IPR012319">
    <property type="entry name" value="FPG_cat"/>
</dbReference>
<dbReference type="InterPro" id="IPR035937">
    <property type="entry name" value="FPG_N"/>
</dbReference>
<evidence type="ECO:0000256" key="3">
    <source>
        <dbReference type="ARBA" id="ARBA00011245"/>
    </source>
</evidence>
<feature type="active site" description="Schiff-base intermediate with DNA" evidence="15">
    <location>
        <position position="2"/>
    </location>
</feature>
<dbReference type="InterPro" id="IPR015887">
    <property type="entry name" value="DNA_glyclase_Znf_dom_DNA_BS"/>
</dbReference>
<protein>
    <recommendedName>
        <fullName evidence="15">Formamidopyrimidine-DNA glycosylase</fullName>
        <shortName evidence="15">Fapy-DNA glycosylase</shortName>
        <ecNumber evidence="15">3.2.2.23</ecNumber>
    </recommendedName>
    <alternativeName>
        <fullName evidence="15">DNA-(apurinic or apyrimidinic site) lyase MutM</fullName>
        <shortName evidence="15">AP lyase MutM</shortName>
        <ecNumber evidence="15">4.2.99.18</ecNumber>
    </alternativeName>
</protein>
<dbReference type="Pfam" id="PF06827">
    <property type="entry name" value="zf-FPG_IleRS"/>
    <property type="match status" value="1"/>
</dbReference>
<dbReference type="PROSITE" id="PS01242">
    <property type="entry name" value="ZF_FPG_1"/>
    <property type="match status" value="1"/>
</dbReference>
<keyword evidence="19" id="KW-1185">Reference proteome</keyword>
<dbReference type="SMR" id="A0A387BGK4"/>
<dbReference type="SUPFAM" id="SSF81624">
    <property type="entry name" value="N-terminal domain of MutM-like DNA repair proteins"/>
    <property type="match status" value="1"/>
</dbReference>
<dbReference type="InterPro" id="IPR015886">
    <property type="entry name" value="H2TH_FPG"/>
</dbReference>
<keyword evidence="5 15" id="KW-0227">DNA damage</keyword>
<dbReference type="GO" id="GO:0140078">
    <property type="term" value="F:class I DNA-(apurinic or apyrimidinic site) endonuclease activity"/>
    <property type="evidence" value="ECO:0007669"/>
    <property type="project" value="UniProtKB-EC"/>
</dbReference>
<dbReference type="GO" id="GO:0003684">
    <property type="term" value="F:damaged DNA binding"/>
    <property type="evidence" value="ECO:0007669"/>
    <property type="project" value="InterPro"/>
</dbReference>
<evidence type="ECO:0000256" key="14">
    <source>
        <dbReference type="ARBA" id="ARBA00044632"/>
    </source>
</evidence>
<name>A0A387BGK4_9LACT</name>
<dbReference type="InterPro" id="IPR000214">
    <property type="entry name" value="Znf_DNA_glyclase/AP_lyase"/>
</dbReference>
<comment type="catalytic activity">
    <reaction evidence="14 15">
        <text>2'-deoxyribonucleotide-(2'-deoxyribose 5'-phosphate)-2'-deoxyribonucleotide-DNA = a 3'-end 2'-deoxyribonucleotide-(2,3-dehydro-2,3-deoxyribose 5'-phosphate)-DNA + a 5'-end 5'-phospho-2'-deoxyribonucleoside-DNA + H(+)</text>
        <dbReference type="Rhea" id="RHEA:66592"/>
        <dbReference type="Rhea" id="RHEA-COMP:13180"/>
        <dbReference type="Rhea" id="RHEA-COMP:16897"/>
        <dbReference type="Rhea" id="RHEA-COMP:17067"/>
        <dbReference type="ChEBI" id="CHEBI:15378"/>
        <dbReference type="ChEBI" id="CHEBI:136412"/>
        <dbReference type="ChEBI" id="CHEBI:157695"/>
        <dbReference type="ChEBI" id="CHEBI:167181"/>
        <dbReference type="EC" id="4.2.99.18"/>
    </reaction>
</comment>
<evidence type="ECO:0000256" key="10">
    <source>
        <dbReference type="ARBA" id="ARBA00023204"/>
    </source>
</evidence>
<evidence type="ECO:0000256" key="7">
    <source>
        <dbReference type="ARBA" id="ARBA00022801"/>
    </source>
</evidence>
<dbReference type="GO" id="GO:0006284">
    <property type="term" value="P:base-excision repair"/>
    <property type="evidence" value="ECO:0007669"/>
    <property type="project" value="InterPro"/>
</dbReference>
<proteinExistence type="inferred from homology"/>
<dbReference type="Proteomes" id="UP000269374">
    <property type="component" value="Chromosome"/>
</dbReference>
<dbReference type="Pfam" id="PF01149">
    <property type="entry name" value="Fapy_DNA_glyco"/>
    <property type="match status" value="1"/>
</dbReference>
<dbReference type="GO" id="GO:0008270">
    <property type="term" value="F:zinc ion binding"/>
    <property type="evidence" value="ECO:0007669"/>
    <property type="project" value="UniProtKB-UniRule"/>
</dbReference>
<evidence type="ECO:0000256" key="1">
    <source>
        <dbReference type="ARBA" id="ARBA00001668"/>
    </source>
</evidence>
<comment type="caution">
    <text evidence="15">Lacks conserved residue(s) required for the propagation of feature annotation.</text>
</comment>
<dbReference type="PROSITE" id="PS51068">
    <property type="entry name" value="FPG_CAT"/>
    <property type="match status" value="1"/>
</dbReference>
<gene>
    <name evidence="15 18" type="primary">mutM</name>
    <name evidence="15" type="synonym">fpg</name>
    <name evidence="18" type="ORF">D7I46_12255</name>
</gene>
<evidence type="ECO:0000256" key="6">
    <source>
        <dbReference type="ARBA" id="ARBA00022771"/>
    </source>
</evidence>
<dbReference type="SUPFAM" id="SSF46946">
    <property type="entry name" value="S13-like H2TH domain"/>
    <property type="match status" value="1"/>
</dbReference>
<keyword evidence="10 15" id="KW-0234">DNA repair</keyword>
<dbReference type="EC" id="4.2.99.18" evidence="15"/>
<dbReference type="OrthoDB" id="9800855at2"/>
<evidence type="ECO:0000259" key="17">
    <source>
        <dbReference type="PROSITE" id="PS51068"/>
    </source>
</evidence>
<keyword evidence="4 15" id="KW-0479">Metal-binding</keyword>
<dbReference type="InterPro" id="IPR010979">
    <property type="entry name" value="Ribosomal_uS13-like_H2TH"/>
</dbReference>
<evidence type="ECO:0000256" key="13">
    <source>
        <dbReference type="ARBA" id="ARBA00023295"/>
    </source>
</evidence>
<dbReference type="AlphaFoldDB" id="A0A387BGK4"/>
<comment type="catalytic activity">
    <reaction evidence="1 15">
        <text>Hydrolysis of DNA containing ring-opened 7-methylguanine residues, releasing 2,6-diamino-4-hydroxy-5-(N-methyl)formamidopyrimidine.</text>
        <dbReference type="EC" id="3.2.2.23"/>
    </reaction>
</comment>
<dbReference type="SUPFAM" id="SSF57716">
    <property type="entry name" value="Glucocorticoid receptor-like (DNA-binding domain)"/>
    <property type="match status" value="1"/>
</dbReference>
<accession>A0A387BGK4</accession>
<dbReference type="EMBL" id="CP032627">
    <property type="protein sequence ID" value="AYG01758.1"/>
    <property type="molecule type" value="Genomic_DNA"/>
</dbReference>
<evidence type="ECO:0000256" key="12">
    <source>
        <dbReference type="ARBA" id="ARBA00023268"/>
    </source>
</evidence>
<dbReference type="SMART" id="SM01232">
    <property type="entry name" value="H2TH"/>
    <property type="match status" value="1"/>
</dbReference>
<keyword evidence="9 15" id="KW-0238">DNA-binding</keyword>
<dbReference type="GO" id="GO:0003690">
    <property type="term" value="F:double-stranded DNA binding"/>
    <property type="evidence" value="ECO:0007669"/>
    <property type="project" value="UniProtKB-ARBA"/>
</dbReference>
<dbReference type="InterPro" id="IPR010663">
    <property type="entry name" value="Znf_FPG/IleRS"/>
</dbReference>
<reference evidence="18 19" key="1">
    <citation type="submission" date="2018-09" db="EMBL/GenBank/DDBJ databases">
        <title>Genome sequencing of strain 1JSPR-7.</title>
        <authorList>
            <person name="Heo J."/>
            <person name="Kim S.-J."/>
            <person name="Kwon S.-W."/>
        </authorList>
    </citation>
    <scope>NUCLEOTIDE SEQUENCE [LARGE SCALE GENOMIC DNA]</scope>
    <source>
        <strain evidence="18 19">1JSPR-7</strain>
    </source>
</reference>
<evidence type="ECO:0000256" key="8">
    <source>
        <dbReference type="ARBA" id="ARBA00022833"/>
    </source>
</evidence>
<comment type="subunit">
    <text evidence="3 15">Monomer.</text>
</comment>
<feature type="active site" description="Proton donor" evidence="15">
    <location>
        <position position="3"/>
    </location>
</feature>
<feature type="active site" description="Proton donor; for beta-elimination activity" evidence="15">
    <location>
        <position position="58"/>
    </location>
</feature>
<keyword evidence="7 15" id="KW-0378">Hydrolase</keyword>
<dbReference type="PANTHER" id="PTHR22993:SF9">
    <property type="entry name" value="FORMAMIDOPYRIMIDINE-DNA GLYCOSYLASE"/>
    <property type="match status" value="1"/>
</dbReference>
<sequence>MPELPEVENVRQGLERIVVGKKIQSVESNYPRMILTGFDDLKTKLTHHVITGVTRRGKYLIFEFDDEFRLISHLRMEGKYRLIGLEEPIEKHDHIAVKFTDSQLIYADVRKFGTWELISADKLSGYFVSKKIGPEPTYEAFDESIFLKKLQHSTKKIKPYLLEQTLVAGLGNIYVDEVLWRAKIHPETIAKVLTKTQIHLLHDEIIELLGQAVALGGSTVRTYANALGKSGTMQEELKVYGKTGEPCVRCGTPIEKIKVGGRGTHFCPTCQKQ</sequence>
<feature type="binding site" evidence="15">
    <location>
        <position position="92"/>
    </location>
    <ligand>
        <name>DNA</name>
        <dbReference type="ChEBI" id="CHEBI:16991"/>
    </ligand>
</feature>
<dbReference type="Gene3D" id="1.10.8.50">
    <property type="match status" value="1"/>
</dbReference>
<feature type="active site" description="Proton donor; for delta-elimination activity" evidence="15">
    <location>
        <position position="262"/>
    </location>
</feature>
<dbReference type="Gene3D" id="3.20.190.10">
    <property type="entry name" value="MutM-like, N-terminal"/>
    <property type="match status" value="1"/>
</dbReference>
<evidence type="ECO:0000256" key="2">
    <source>
        <dbReference type="ARBA" id="ARBA00009409"/>
    </source>
</evidence>
<dbReference type="CDD" id="cd08966">
    <property type="entry name" value="EcFpg-like_N"/>
    <property type="match status" value="1"/>
</dbReference>
<keyword evidence="13 15" id="KW-0326">Glycosidase</keyword>
<comment type="cofactor">
    <cofactor evidence="15">
        <name>Zn(2+)</name>
        <dbReference type="ChEBI" id="CHEBI:29105"/>
    </cofactor>
    <text evidence="15">Binds 1 zinc ion per subunit.</text>
</comment>
<evidence type="ECO:0000259" key="16">
    <source>
        <dbReference type="PROSITE" id="PS51066"/>
    </source>
</evidence>
<evidence type="ECO:0000256" key="5">
    <source>
        <dbReference type="ARBA" id="ARBA00022763"/>
    </source>
</evidence>
<feature type="domain" description="FPG-type" evidence="16">
    <location>
        <begin position="238"/>
        <end position="272"/>
    </location>
</feature>
<dbReference type="HAMAP" id="MF_00103">
    <property type="entry name" value="Fapy_DNA_glycosyl"/>
    <property type="match status" value="1"/>
</dbReference>
<feature type="binding site" evidence="15">
    <location>
        <position position="110"/>
    </location>
    <ligand>
        <name>DNA</name>
        <dbReference type="ChEBI" id="CHEBI:16991"/>
    </ligand>
</feature>
<dbReference type="Pfam" id="PF06831">
    <property type="entry name" value="H2TH"/>
    <property type="match status" value="1"/>
</dbReference>